<gene>
    <name evidence="8" type="ORF">GNI_128650</name>
</gene>
<evidence type="ECO:0000256" key="4">
    <source>
        <dbReference type="ARBA" id="ARBA00022833"/>
    </source>
</evidence>
<dbReference type="InterPro" id="IPR000571">
    <property type="entry name" value="Znf_CCCH"/>
</dbReference>
<proteinExistence type="predicted"/>
<feature type="region of interest" description="Disordered" evidence="6">
    <location>
        <begin position="161"/>
        <end position="201"/>
    </location>
</feature>
<evidence type="ECO:0000256" key="1">
    <source>
        <dbReference type="ARBA" id="ARBA00022723"/>
    </source>
</evidence>
<feature type="compositionally biased region" description="Low complexity" evidence="6">
    <location>
        <begin position="228"/>
        <end position="254"/>
    </location>
</feature>
<feature type="domain" description="C3H1-type" evidence="7">
    <location>
        <begin position="43"/>
        <end position="70"/>
    </location>
</feature>
<dbReference type="OMA" id="DEMGCIA"/>
<organism evidence="8 9">
    <name type="scientific">Gregarina niphandrodes</name>
    <name type="common">Septate eugregarine</name>
    <dbReference type="NCBI Taxonomy" id="110365"/>
    <lineage>
        <taxon>Eukaryota</taxon>
        <taxon>Sar</taxon>
        <taxon>Alveolata</taxon>
        <taxon>Apicomplexa</taxon>
        <taxon>Conoidasida</taxon>
        <taxon>Gregarinasina</taxon>
        <taxon>Eugregarinorida</taxon>
        <taxon>Gregarinidae</taxon>
        <taxon>Gregarina</taxon>
    </lineage>
</organism>
<dbReference type="OrthoDB" id="440636at2759"/>
<keyword evidence="1 5" id="KW-0479">Metal-binding</keyword>
<feature type="compositionally biased region" description="Low complexity" evidence="6">
    <location>
        <begin position="592"/>
        <end position="642"/>
    </location>
</feature>
<keyword evidence="2" id="KW-0677">Repeat</keyword>
<feature type="zinc finger region" description="C3H1-type" evidence="5">
    <location>
        <begin position="43"/>
        <end position="70"/>
    </location>
</feature>
<dbReference type="Pfam" id="PF14608">
    <property type="entry name" value="zf-CCCH_2"/>
    <property type="match status" value="2"/>
</dbReference>
<dbReference type="VEuPathDB" id="CryptoDB:GNI_128650"/>
<keyword evidence="9" id="KW-1185">Reference proteome</keyword>
<feature type="region of interest" description="Disordered" evidence="6">
    <location>
        <begin position="228"/>
        <end position="418"/>
    </location>
</feature>
<dbReference type="PROSITE" id="PS50103">
    <property type="entry name" value="ZF_C3H1"/>
    <property type="match status" value="3"/>
</dbReference>
<evidence type="ECO:0000256" key="2">
    <source>
        <dbReference type="ARBA" id="ARBA00022737"/>
    </source>
</evidence>
<feature type="compositionally biased region" description="Low complexity" evidence="6">
    <location>
        <begin position="536"/>
        <end position="552"/>
    </location>
</feature>
<dbReference type="GO" id="GO:0008270">
    <property type="term" value="F:zinc ion binding"/>
    <property type="evidence" value="ECO:0007669"/>
    <property type="project" value="UniProtKB-KW"/>
</dbReference>
<feature type="compositionally biased region" description="Low complexity" evidence="6">
    <location>
        <begin position="342"/>
        <end position="353"/>
    </location>
</feature>
<dbReference type="PANTHER" id="PTHR12547">
    <property type="entry name" value="CCCH ZINC FINGER/TIS11-RELATED"/>
    <property type="match status" value="1"/>
</dbReference>
<feature type="domain" description="C3H1-type" evidence="7">
    <location>
        <begin position="85"/>
        <end position="111"/>
    </location>
</feature>
<dbReference type="Gene3D" id="4.10.1000.10">
    <property type="entry name" value="Zinc finger, CCCH-type"/>
    <property type="match status" value="1"/>
</dbReference>
<dbReference type="eggNOG" id="ENOG502R2DK">
    <property type="taxonomic scope" value="Eukaryota"/>
</dbReference>
<feature type="compositionally biased region" description="Basic and acidic residues" evidence="6">
    <location>
        <begin position="285"/>
        <end position="299"/>
    </location>
</feature>
<accession>A0A023B1Q3</accession>
<feature type="zinc finger region" description="C3H1-type" evidence="5">
    <location>
        <begin position="119"/>
        <end position="146"/>
    </location>
</feature>
<keyword evidence="3 5" id="KW-0863">Zinc-finger</keyword>
<feature type="region of interest" description="Disordered" evidence="6">
    <location>
        <begin position="533"/>
        <end position="555"/>
    </location>
</feature>
<dbReference type="AlphaFoldDB" id="A0A023B1Q3"/>
<dbReference type="RefSeq" id="XP_011132086.1">
    <property type="nucleotide sequence ID" value="XM_011133784.1"/>
</dbReference>
<evidence type="ECO:0000259" key="7">
    <source>
        <dbReference type="PROSITE" id="PS50103"/>
    </source>
</evidence>
<dbReference type="InterPro" id="IPR045877">
    <property type="entry name" value="ZFP36-like"/>
</dbReference>
<evidence type="ECO:0000313" key="8">
    <source>
        <dbReference type="EMBL" id="EZG48582.1"/>
    </source>
</evidence>
<dbReference type="Pfam" id="PF00642">
    <property type="entry name" value="zf-CCCH"/>
    <property type="match status" value="1"/>
</dbReference>
<dbReference type="EMBL" id="AFNH02000960">
    <property type="protein sequence ID" value="EZG48582.1"/>
    <property type="molecule type" value="Genomic_DNA"/>
</dbReference>
<dbReference type="GeneID" id="22914507"/>
<feature type="domain" description="C3H1-type" evidence="7">
    <location>
        <begin position="119"/>
        <end position="146"/>
    </location>
</feature>
<dbReference type="Proteomes" id="UP000019763">
    <property type="component" value="Unassembled WGS sequence"/>
</dbReference>
<feature type="zinc finger region" description="C3H1-type" evidence="5">
    <location>
        <begin position="85"/>
        <end position="111"/>
    </location>
</feature>
<comment type="caution">
    <text evidence="8">The sequence shown here is derived from an EMBL/GenBank/DDBJ whole genome shotgun (WGS) entry which is preliminary data.</text>
</comment>
<dbReference type="SUPFAM" id="SSF90229">
    <property type="entry name" value="CCCH zinc finger"/>
    <property type="match status" value="2"/>
</dbReference>
<evidence type="ECO:0000256" key="6">
    <source>
        <dbReference type="SAM" id="MobiDB-lite"/>
    </source>
</evidence>
<evidence type="ECO:0000256" key="3">
    <source>
        <dbReference type="ARBA" id="ARBA00022771"/>
    </source>
</evidence>
<dbReference type="InterPro" id="IPR036855">
    <property type="entry name" value="Znf_CCCH_sf"/>
</dbReference>
<evidence type="ECO:0000313" key="9">
    <source>
        <dbReference type="Proteomes" id="UP000019763"/>
    </source>
</evidence>
<sequence>MSEFRSDVSSTYYTTARLVGERCTDDIINKSRASSDTSDSNRFINTRMCVFHQRGACTKGANCTYAHMVGMCVDTKDELKRAPNLLKTRLCQDWLNGSCTTTDCKFAHGRQELRFTHDYYKTKLCHFWQQGGCTKGDLCRHAHGESELRPAPDEMGCIASSTTRTSSNNRMGTASDEEDDAEDLMMVPHPDSPDQTPTAMSVAPDTPATLPDAEVVRPEIDLGDVTPFPTTAPFSTTSPLPNSGGVVDRSGGVDKSAGKQASVCKKRSSGGRAGERKGKLTSGIRDIEGMPPPDEKPPERTPTVTFCVSSSSFAAMLPSKKSRGTSAHPTGHIRTSGNEAGSQSSTTSSMSLSKKSDVAGDRIASGGDNASLRSGPHKKDKREFNLKEDKWATKGHPSLKQSKGQNKGHPSVRAHDDYLHADGGEIVYLNNHMMSKDSNNRTNKPVSHQMTAALRGGPFAAHAGETPQRGAPQRGGPAPRDAGGDSSDRRIAYLEALRLAEVARDLAKKSSELLQQATGGEWDSTAVGSPLYVNASQSTSTSQSTNMSQSQSHNLADVQPFLDGVGYPTSAASGTLDLQSLMQNCSAAALQTSGSSPSRSSPSRSSPSRSSPSRSSPSGSSPSGSSPFASPPAARSPTSRSTGSFGKKPHGGRTPGQSVLPRPPAPRTGSASQAENAATDGYGFVPVLEDAMIPVGSFGGSSFGGTPLDGVDPRPLGARPLGQHRYSAFVPNFKQQQMWEQRNSAPECDLDRLAAKLNEFLINEGETPLYEDTLK</sequence>
<feature type="compositionally biased region" description="Low complexity" evidence="6">
    <location>
        <begin position="161"/>
        <end position="170"/>
    </location>
</feature>
<reference evidence="8" key="1">
    <citation type="submission" date="2013-12" db="EMBL/GenBank/DDBJ databases">
        <authorList>
            <person name="Omoto C.K."/>
            <person name="Sibley D."/>
            <person name="Venepally P."/>
            <person name="Hadjithomas M."/>
            <person name="Karamycheva S."/>
            <person name="Brunk B."/>
            <person name="Roos D."/>
            <person name="Caler E."/>
            <person name="Lorenzi H."/>
        </authorList>
    </citation>
    <scope>NUCLEOTIDE SEQUENCE</scope>
</reference>
<evidence type="ECO:0000256" key="5">
    <source>
        <dbReference type="PROSITE-ProRule" id="PRU00723"/>
    </source>
</evidence>
<dbReference type="SMART" id="SM00356">
    <property type="entry name" value="ZnF_C3H1"/>
    <property type="match status" value="3"/>
</dbReference>
<feature type="compositionally biased region" description="Basic and acidic residues" evidence="6">
    <location>
        <begin position="381"/>
        <end position="392"/>
    </location>
</feature>
<feature type="compositionally biased region" description="Polar residues" evidence="6">
    <location>
        <begin position="324"/>
        <end position="341"/>
    </location>
</feature>
<dbReference type="GO" id="GO:0003729">
    <property type="term" value="F:mRNA binding"/>
    <property type="evidence" value="ECO:0007669"/>
    <property type="project" value="InterPro"/>
</dbReference>
<dbReference type="PANTHER" id="PTHR12547:SF18">
    <property type="entry name" value="PROTEIN TIS11"/>
    <property type="match status" value="1"/>
</dbReference>
<dbReference type="Gene3D" id="3.30.1370.210">
    <property type="match status" value="1"/>
</dbReference>
<feature type="compositionally biased region" description="Polar residues" evidence="6">
    <location>
        <begin position="304"/>
        <end position="313"/>
    </location>
</feature>
<feature type="region of interest" description="Disordered" evidence="6">
    <location>
        <begin position="453"/>
        <end position="487"/>
    </location>
</feature>
<name>A0A023B1Q3_GRENI</name>
<keyword evidence="4 5" id="KW-0862">Zinc</keyword>
<protein>
    <submittedName>
        <fullName evidence="8">Zinc finger protein</fullName>
    </submittedName>
</protein>
<feature type="region of interest" description="Disordered" evidence="6">
    <location>
        <begin position="588"/>
        <end position="677"/>
    </location>
</feature>